<dbReference type="PROSITE" id="PS51257">
    <property type="entry name" value="PROKAR_LIPOPROTEIN"/>
    <property type="match status" value="1"/>
</dbReference>
<dbReference type="AlphaFoldDB" id="A0A4Q5KKK2"/>
<keyword evidence="1" id="KW-0732">Signal</keyword>
<evidence type="ECO:0000256" key="1">
    <source>
        <dbReference type="SAM" id="SignalP"/>
    </source>
</evidence>
<dbReference type="EMBL" id="SEZK01000022">
    <property type="protein sequence ID" value="RYU50301.1"/>
    <property type="molecule type" value="Genomic_DNA"/>
</dbReference>
<evidence type="ECO:0000313" key="3">
    <source>
        <dbReference type="EMBL" id="RYU50301.1"/>
    </source>
</evidence>
<dbReference type="EMBL" id="SEZJ01000005">
    <property type="protein sequence ID" value="RYU46874.1"/>
    <property type="molecule type" value="Genomic_DNA"/>
</dbReference>
<evidence type="ECO:0000313" key="2">
    <source>
        <dbReference type="EMBL" id="RYU46874.1"/>
    </source>
</evidence>
<name>A0A4Q5KKK2_9GAMM</name>
<reference evidence="5 6" key="1">
    <citation type="submission" date="2019-02" db="EMBL/GenBank/DDBJ databases">
        <title>Genome sequences of Aliivibrio finisterrensis strains from farmed Atlantic salmon.</title>
        <authorList>
            <person name="Bowman J.P."/>
        </authorList>
    </citation>
    <scope>NUCLEOTIDE SEQUENCE [LARGE SCALE GENOMIC DNA]</scope>
    <source>
        <strain evidence="4 7">A21</strain>
        <strain evidence="2 5">A32</strain>
        <strain evidence="3 6">A46</strain>
    </source>
</reference>
<comment type="caution">
    <text evidence="2">The sequence shown here is derived from an EMBL/GenBank/DDBJ whole genome shotgun (WGS) entry which is preliminary data.</text>
</comment>
<dbReference type="RefSeq" id="WP_130043379.1">
    <property type="nucleotide sequence ID" value="NZ_SEZJ01000005.1"/>
</dbReference>
<dbReference type="Proteomes" id="UP000294063">
    <property type="component" value="Unassembled WGS sequence"/>
</dbReference>
<keyword evidence="7" id="KW-1185">Reference proteome</keyword>
<dbReference type="OrthoDB" id="7068765at2"/>
<gene>
    <name evidence="2" type="ORF">ERW49_06990</name>
    <name evidence="4" type="ORF">ERW53_14215</name>
    <name evidence="3" type="ORF">ERW57_12800</name>
</gene>
<evidence type="ECO:0008006" key="8">
    <source>
        <dbReference type="Google" id="ProtNLM"/>
    </source>
</evidence>
<dbReference type="EMBL" id="SEZN01000027">
    <property type="protein sequence ID" value="RYU63347.1"/>
    <property type="molecule type" value="Genomic_DNA"/>
</dbReference>
<feature type="chain" id="PRO_5044608238" description="Lipoprotein" evidence="1">
    <location>
        <begin position="21"/>
        <end position="172"/>
    </location>
</feature>
<sequence>MNRYVFLMLFSSFLVGCSYSVDTWVSSEDEPIITEQHTEEYWNKEGYFDGPCGWMKQEKVSTLPSLNSNGFLKGTDVVVEFADDDKILKEISVPANSMVIGADENSIYTNNGLKIGSDGSLSKASLELTSAKPIECPVAMIEYFGGSDYLICSEFELDNQTSRLFAFQGPCT</sequence>
<organism evidence="2 5">
    <name type="scientific">Aliivibrio finisterrensis</name>
    <dbReference type="NCBI Taxonomy" id="511998"/>
    <lineage>
        <taxon>Bacteria</taxon>
        <taxon>Pseudomonadati</taxon>
        <taxon>Pseudomonadota</taxon>
        <taxon>Gammaproteobacteria</taxon>
        <taxon>Vibrionales</taxon>
        <taxon>Vibrionaceae</taxon>
        <taxon>Aliivibrio</taxon>
    </lineage>
</organism>
<accession>A0A4Q5KKK2</accession>
<evidence type="ECO:0000313" key="7">
    <source>
        <dbReference type="Proteomes" id="UP000294166"/>
    </source>
</evidence>
<protein>
    <recommendedName>
        <fullName evidence="8">Lipoprotein</fullName>
    </recommendedName>
</protein>
<dbReference type="Proteomes" id="UP000294166">
    <property type="component" value="Unassembled WGS sequence"/>
</dbReference>
<dbReference type="Proteomes" id="UP000293465">
    <property type="component" value="Unassembled WGS sequence"/>
</dbReference>
<feature type="signal peptide" evidence="1">
    <location>
        <begin position="1"/>
        <end position="20"/>
    </location>
</feature>
<evidence type="ECO:0000313" key="6">
    <source>
        <dbReference type="Proteomes" id="UP000294063"/>
    </source>
</evidence>
<proteinExistence type="predicted"/>
<dbReference type="GeneID" id="56274784"/>
<evidence type="ECO:0000313" key="4">
    <source>
        <dbReference type="EMBL" id="RYU63347.1"/>
    </source>
</evidence>
<evidence type="ECO:0000313" key="5">
    <source>
        <dbReference type="Proteomes" id="UP000293465"/>
    </source>
</evidence>